<feature type="compositionally biased region" description="Basic and acidic residues" evidence="2">
    <location>
        <begin position="406"/>
        <end position="429"/>
    </location>
</feature>
<proteinExistence type="predicted"/>
<keyword evidence="1" id="KW-0808">Transferase</keyword>
<evidence type="ECO:0000313" key="4">
    <source>
        <dbReference type="EMBL" id="KAJ4360801.1"/>
    </source>
</evidence>
<dbReference type="InterPro" id="IPR002213">
    <property type="entry name" value="UDP_glucos_trans"/>
</dbReference>
<feature type="region of interest" description="Disordered" evidence="2">
    <location>
        <begin position="395"/>
        <end position="461"/>
    </location>
</feature>
<dbReference type="EMBL" id="JAPEUX010000001">
    <property type="protein sequence ID" value="KAJ4360801.1"/>
    <property type="molecule type" value="Genomic_DNA"/>
</dbReference>
<dbReference type="Pfam" id="PF06722">
    <property type="entry name" value="EryCIII-like_C"/>
    <property type="match status" value="1"/>
</dbReference>
<name>A0A9W9CGR3_9PLEO</name>
<feature type="compositionally biased region" description="Basic residues" evidence="2">
    <location>
        <begin position="395"/>
        <end position="405"/>
    </location>
</feature>
<dbReference type="InterPro" id="IPR010610">
    <property type="entry name" value="EryCIII-like_C"/>
</dbReference>
<dbReference type="OrthoDB" id="5835829at2759"/>
<dbReference type="GeneID" id="80904898"/>
<feature type="compositionally biased region" description="Basic and acidic residues" evidence="2">
    <location>
        <begin position="692"/>
        <end position="708"/>
    </location>
</feature>
<dbReference type="AlphaFoldDB" id="A0A9W9CGR3"/>
<feature type="region of interest" description="Disordered" evidence="2">
    <location>
        <begin position="661"/>
        <end position="772"/>
    </location>
</feature>
<dbReference type="InterPro" id="IPR050426">
    <property type="entry name" value="Glycosyltransferase_28"/>
</dbReference>
<feature type="compositionally biased region" description="Polar residues" evidence="2">
    <location>
        <begin position="451"/>
        <end position="460"/>
    </location>
</feature>
<feature type="compositionally biased region" description="Basic and acidic residues" evidence="2">
    <location>
        <begin position="756"/>
        <end position="772"/>
    </location>
</feature>
<feature type="domain" description="Erythromycin biosynthesis protein CIII-like C-terminal" evidence="3">
    <location>
        <begin position="169"/>
        <end position="267"/>
    </location>
</feature>
<keyword evidence="5" id="KW-1185">Reference proteome</keyword>
<dbReference type="PANTHER" id="PTHR48050">
    <property type="entry name" value="STEROL 3-BETA-GLUCOSYLTRANSFERASE"/>
    <property type="match status" value="1"/>
</dbReference>
<dbReference type="SUPFAM" id="SSF53756">
    <property type="entry name" value="UDP-Glycosyltransferase/glycogen phosphorylase"/>
    <property type="match status" value="1"/>
</dbReference>
<reference evidence="4" key="1">
    <citation type="submission" date="2022-10" db="EMBL/GenBank/DDBJ databases">
        <title>Tapping the CABI collections for fungal endophytes: first genome assemblies for Collariella, Neodidymelliopsis, Ascochyta clinopodiicola, Didymella pomorum, Didymosphaeria variabile, Neocosmospora piperis and Neocucurbitaria cava.</title>
        <authorList>
            <person name="Hill R."/>
        </authorList>
    </citation>
    <scope>NUCLEOTIDE SEQUENCE</scope>
    <source>
        <strain evidence="4">IMI 356815</strain>
    </source>
</reference>
<evidence type="ECO:0000256" key="1">
    <source>
        <dbReference type="ARBA" id="ARBA00022679"/>
    </source>
</evidence>
<dbReference type="Proteomes" id="UP001140513">
    <property type="component" value="Unassembled WGS sequence"/>
</dbReference>
<dbReference type="FunFam" id="3.40.50.2000:FF:000009">
    <property type="entry name" value="Sterol 3-beta-glucosyltransferase UGT80A2"/>
    <property type="match status" value="1"/>
</dbReference>
<dbReference type="PANTHER" id="PTHR48050:SF5">
    <property type="entry name" value="UDP-GLUCOSE,STEROL TRANSFERASE"/>
    <property type="match status" value="1"/>
</dbReference>
<organism evidence="4 5">
    <name type="scientific">Didymosphaeria variabile</name>
    <dbReference type="NCBI Taxonomy" id="1932322"/>
    <lineage>
        <taxon>Eukaryota</taxon>
        <taxon>Fungi</taxon>
        <taxon>Dikarya</taxon>
        <taxon>Ascomycota</taxon>
        <taxon>Pezizomycotina</taxon>
        <taxon>Dothideomycetes</taxon>
        <taxon>Pleosporomycetidae</taxon>
        <taxon>Pleosporales</taxon>
        <taxon>Massarineae</taxon>
        <taxon>Didymosphaeriaceae</taxon>
        <taxon>Didymosphaeria</taxon>
    </lineage>
</organism>
<protein>
    <recommendedName>
        <fullName evidence="3">Erythromycin biosynthesis protein CIII-like C-terminal domain-containing protein</fullName>
    </recommendedName>
</protein>
<evidence type="ECO:0000259" key="3">
    <source>
        <dbReference type="Pfam" id="PF06722"/>
    </source>
</evidence>
<dbReference type="Gene3D" id="3.40.50.2000">
    <property type="entry name" value="Glycogen Phosphorylase B"/>
    <property type="match status" value="1"/>
</dbReference>
<evidence type="ECO:0000313" key="5">
    <source>
        <dbReference type="Proteomes" id="UP001140513"/>
    </source>
</evidence>
<accession>A0A9W9CGR3</accession>
<gene>
    <name evidence="4" type="ORF">N0V89_001368</name>
</gene>
<dbReference type="RefSeq" id="XP_056077003.1">
    <property type="nucleotide sequence ID" value="XM_056210181.1"/>
</dbReference>
<evidence type="ECO:0000256" key="2">
    <source>
        <dbReference type="SAM" id="MobiDB-lite"/>
    </source>
</evidence>
<dbReference type="CDD" id="cd03784">
    <property type="entry name" value="GT1_Gtf-like"/>
    <property type="match status" value="1"/>
</dbReference>
<comment type="caution">
    <text evidence="4">The sequence shown here is derived from an EMBL/GenBank/DDBJ whole genome shotgun (WGS) entry which is preliminary data.</text>
</comment>
<dbReference type="GO" id="GO:0016906">
    <property type="term" value="F:sterol 3-beta-glucosyltransferase activity"/>
    <property type="evidence" value="ECO:0007669"/>
    <property type="project" value="UniProtKB-ARBA"/>
</dbReference>
<sequence>MFTNVDTKYTNFMSYPLVEMMTWQGLGDLINRFRSTTLHLDEVSTLWAPGQLFRLKVPYTYMVRLYLTQAVIGLTWRQWSPGLVPKPKDWGPEIDIAGFVFLDLASSFKPPDDLQKFLDGGQPPVYIGFGSIVVDDPDEFTKLIFKAVEIAGVRALVSKGWGGFGSNSTAPNNIFMLENTPHDWLFPKVSAVVHHGGAGTTAIGLKCARPTMIVPFFGDQPFWGAMVAKAKAGAHECIPYKQLTAERLAEGIKQCLTDEAKQNVQNIADSIVKEGDGALNAVRSFHRSLPLREGGTMRCSLLPNHAAAWRLKNTTICLSPVAAELLVEWKKIKWNELRLLRHYEWNDFGGPGEPVTGIYEAIVDTIGEIATGMGGVPYNMAKSVKNRERYYEKKYKVHKRHKQKQDHKATVDRTNIEHEEGKDDGDSTSDHTANGDTNGDSRKGMPKPGERQQSVSSNVTEPDEILAIEFAKEAEQGLRKTAGAVVRFPMRLQLALAQGFHNAPRLYGDTTVRRIPRITGVHSGIRAGRDEFVYGIRDGVSGLWMQPIYGAKAGGAMGFARGLGIGLGGFVLKDVCAFVGPGAYFLKGCDEEYLKKYQPTHFIRRARILQGRKEVAELAYAADRAANSGGTEARAADRKAEKAKRWEVEKRVSTEWRALQPQVKEERKKTRSGLKAALLGQPKLKEGAPVPLKEERSSLQSTRHEDRPRKARTQPILETDGQPNGGVSGGPSVPRSESAPMTAEQYKETGATNKKWRFDPLHKHEERKAKDEALSKGTVLNGGAGFVNGDVGSVRAL</sequence>